<sequence length="445" mass="46861">MGQTMKFALIRLLAVAALIFVILPAHVSADGFGGMLGKRPSMGSGLSGFTGPSPTVNYIFTRGSLPGNLTYAGADNGTFFDSSGVLQASGSDAPRFDHDKDGNPLGILIEEARTNSALQSEDFGTTWAPTRASVTTDDQAAPDGNGTADKVILVSNDSHYVEQTVTVTAAPWTFSVFARAAELDWIHIILQAGANAGAFFDLTNGVVGTVQGGVNTAGIDDIGGGWYRVWIERTPTSGGQVARIFLAEADNDAIITFAADTGIHLWGAQVELGSTPTSYIPTTTGTVTRTADSLTATDVSWFRAAVGTFFWEGSFPYVDTVSRAILTLDDGDITDRFLFTRASSETITFSTTHSSDTDGASDGLAVISVNTTVSVTGAFADDDVNSIVDGASSGQDTSAALPLADSMTTLRIGKDSDGNECNCHIERFTYWPRRMIDNFGISITN</sequence>
<protein>
    <submittedName>
        <fullName evidence="1">Uncharacterized protein</fullName>
    </submittedName>
</protein>
<dbReference type="AlphaFoldDB" id="A0A0F9JAT8"/>
<organism evidence="1">
    <name type="scientific">marine sediment metagenome</name>
    <dbReference type="NCBI Taxonomy" id="412755"/>
    <lineage>
        <taxon>unclassified sequences</taxon>
        <taxon>metagenomes</taxon>
        <taxon>ecological metagenomes</taxon>
    </lineage>
</organism>
<gene>
    <name evidence="1" type="ORF">LCGC14_1552850</name>
</gene>
<proteinExistence type="predicted"/>
<evidence type="ECO:0000313" key="1">
    <source>
        <dbReference type="EMBL" id="KKM55205.1"/>
    </source>
</evidence>
<comment type="caution">
    <text evidence="1">The sequence shown here is derived from an EMBL/GenBank/DDBJ whole genome shotgun (WGS) entry which is preliminary data.</text>
</comment>
<accession>A0A0F9JAT8</accession>
<reference evidence="1" key="1">
    <citation type="journal article" date="2015" name="Nature">
        <title>Complex archaea that bridge the gap between prokaryotes and eukaryotes.</title>
        <authorList>
            <person name="Spang A."/>
            <person name="Saw J.H."/>
            <person name="Jorgensen S.L."/>
            <person name="Zaremba-Niedzwiedzka K."/>
            <person name="Martijn J."/>
            <person name="Lind A.E."/>
            <person name="van Eijk R."/>
            <person name="Schleper C."/>
            <person name="Guy L."/>
            <person name="Ettema T.J."/>
        </authorList>
    </citation>
    <scope>NUCLEOTIDE SEQUENCE</scope>
</reference>
<dbReference type="EMBL" id="LAZR01011891">
    <property type="protein sequence ID" value="KKM55205.1"/>
    <property type="molecule type" value="Genomic_DNA"/>
</dbReference>
<name>A0A0F9JAT8_9ZZZZ</name>